<keyword evidence="3" id="KW-1185">Reference proteome</keyword>
<comment type="caution">
    <text evidence="2">The sequence shown here is derived from an EMBL/GenBank/DDBJ whole genome shotgun (WGS) entry which is preliminary data.</text>
</comment>
<dbReference type="EMBL" id="BKCP01001336">
    <property type="protein sequence ID" value="GER26952.1"/>
    <property type="molecule type" value="Genomic_DNA"/>
</dbReference>
<name>A0A5A7P2G7_STRAF</name>
<gene>
    <name evidence="2" type="ORF">STAS_02625</name>
</gene>
<accession>A0A5A7P2G7</accession>
<feature type="non-terminal residue" evidence="2">
    <location>
        <position position="1"/>
    </location>
</feature>
<keyword evidence="1" id="KW-1133">Transmembrane helix</keyword>
<keyword evidence="1" id="KW-0472">Membrane</keyword>
<evidence type="ECO:0000313" key="3">
    <source>
        <dbReference type="Proteomes" id="UP000325081"/>
    </source>
</evidence>
<evidence type="ECO:0000313" key="2">
    <source>
        <dbReference type="EMBL" id="GER26952.1"/>
    </source>
</evidence>
<sequence>AKPIDAENLVHPPNEFINVIFPITGITTLNIMVPLLLQSTQRSLQLEWPQEVVSFLEVGSHSQNLMNKILHADNAMLAQSLLQNNHMFVAILPISDIRLNPVQHVHCGFVYFQEDTIEDLYECQLETKLIKYMR</sequence>
<dbReference type="Proteomes" id="UP000325081">
    <property type="component" value="Unassembled WGS sequence"/>
</dbReference>
<proteinExistence type="predicted"/>
<protein>
    <submittedName>
        <fullName evidence="2">Uncharacterized protein</fullName>
    </submittedName>
</protein>
<dbReference type="AlphaFoldDB" id="A0A5A7P2G7"/>
<evidence type="ECO:0000256" key="1">
    <source>
        <dbReference type="SAM" id="Phobius"/>
    </source>
</evidence>
<feature type="transmembrane region" description="Helical" evidence="1">
    <location>
        <begin position="16"/>
        <end position="37"/>
    </location>
</feature>
<reference evidence="3" key="1">
    <citation type="journal article" date="2019" name="Curr. Biol.">
        <title>Genome Sequence of Striga asiatica Provides Insight into the Evolution of Plant Parasitism.</title>
        <authorList>
            <person name="Yoshida S."/>
            <person name="Kim S."/>
            <person name="Wafula E.K."/>
            <person name="Tanskanen J."/>
            <person name="Kim Y.M."/>
            <person name="Honaas L."/>
            <person name="Yang Z."/>
            <person name="Spallek T."/>
            <person name="Conn C.E."/>
            <person name="Ichihashi Y."/>
            <person name="Cheong K."/>
            <person name="Cui S."/>
            <person name="Der J.P."/>
            <person name="Gundlach H."/>
            <person name="Jiao Y."/>
            <person name="Hori C."/>
            <person name="Ishida J.K."/>
            <person name="Kasahara H."/>
            <person name="Kiba T."/>
            <person name="Kim M.S."/>
            <person name="Koo N."/>
            <person name="Laohavisit A."/>
            <person name="Lee Y.H."/>
            <person name="Lumba S."/>
            <person name="McCourt P."/>
            <person name="Mortimer J.C."/>
            <person name="Mutuku J.M."/>
            <person name="Nomura T."/>
            <person name="Sasaki-Sekimoto Y."/>
            <person name="Seto Y."/>
            <person name="Wang Y."/>
            <person name="Wakatake T."/>
            <person name="Sakakibara H."/>
            <person name="Demura T."/>
            <person name="Yamaguchi S."/>
            <person name="Yoneyama K."/>
            <person name="Manabe R.I."/>
            <person name="Nelson D.C."/>
            <person name="Schulman A.H."/>
            <person name="Timko M.P."/>
            <person name="dePamphilis C.W."/>
            <person name="Choi D."/>
            <person name="Shirasu K."/>
        </authorList>
    </citation>
    <scope>NUCLEOTIDE SEQUENCE [LARGE SCALE GENOMIC DNA]</scope>
    <source>
        <strain evidence="3">cv. UVA1</strain>
    </source>
</reference>
<keyword evidence="1" id="KW-0812">Transmembrane</keyword>
<dbReference type="OrthoDB" id="28644at2759"/>
<organism evidence="2 3">
    <name type="scientific">Striga asiatica</name>
    <name type="common">Asiatic witchweed</name>
    <name type="synonym">Buchnera asiatica</name>
    <dbReference type="NCBI Taxonomy" id="4170"/>
    <lineage>
        <taxon>Eukaryota</taxon>
        <taxon>Viridiplantae</taxon>
        <taxon>Streptophyta</taxon>
        <taxon>Embryophyta</taxon>
        <taxon>Tracheophyta</taxon>
        <taxon>Spermatophyta</taxon>
        <taxon>Magnoliopsida</taxon>
        <taxon>eudicotyledons</taxon>
        <taxon>Gunneridae</taxon>
        <taxon>Pentapetalae</taxon>
        <taxon>asterids</taxon>
        <taxon>lamiids</taxon>
        <taxon>Lamiales</taxon>
        <taxon>Orobanchaceae</taxon>
        <taxon>Buchnereae</taxon>
        <taxon>Striga</taxon>
    </lineage>
</organism>